<evidence type="ECO:0000256" key="10">
    <source>
        <dbReference type="SAM" id="Phobius"/>
    </source>
</evidence>
<keyword evidence="9" id="KW-0961">Cell wall biogenesis/degradation</keyword>
<feature type="domain" description="V-type proton ATPase subunit S1/VOA1 transmembrane" evidence="12">
    <location>
        <begin position="227"/>
        <end position="266"/>
    </location>
</feature>
<evidence type="ECO:0000313" key="14">
    <source>
        <dbReference type="Proteomes" id="UP001391051"/>
    </source>
</evidence>
<dbReference type="GeneID" id="92069744"/>
<evidence type="ECO:0000256" key="9">
    <source>
        <dbReference type="ARBA" id="ARBA00023316"/>
    </source>
</evidence>
<evidence type="ECO:0000256" key="7">
    <source>
        <dbReference type="ARBA" id="ARBA00022989"/>
    </source>
</evidence>
<evidence type="ECO:0000256" key="3">
    <source>
        <dbReference type="ARBA" id="ARBA00022089"/>
    </source>
</evidence>
<keyword evidence="4 10" id="KW-0812">Transmembrane</keyword>
<comment type="similarity">
    <text evidence="2">Belongs to the BIG1 family.</text>
</comment>
<keyword evidence="7 10" id="KW-1133">Transmembrane helix</keyword>
<dbReference type="InterPro" id="IPR037654">
    <property type="entry name" value="Big1"/>
</dbReference>
<protein>
    <recommendedName>
        <fullName evidence="3">Protein BIG1</fullName>
    </recommendedName>
</protein>
<dbReference type="RefSeq" id="XP_066705575.1">
    <property type="nucleotide sequence ID" value="XM_066836682.1"/>
</dbReference>
<dbReference type="Proteomes" id="UP001391051">
    <property type="component" value="Unassembled WGS sequence"/>
</dbReference>
<evidence type="ECO:0000256" key="1">
    <source>
        <dbReference type="ARBA" id="ARBA00004115"/>
    </source>
</evidence>
<keyword evidence="14" id="KW-1185">Reference proteome</keyword>
<feature type="signal peptide" evidence="11">
    <location>
        <begin position="1"/>
        <end position="19"/>
    </location>
</feature>
<comment type="subcellular location">
    <subcellularLocation>
        <location evidence="1">Endoplasmic reticulum membrane</location>
        <topology evidence="1">Single-pass type I membrane protein</topology>
    </subcellularLocation>
</comment>
<keyword evidence="5 11" id="KW-0732">Signal</keyword>
<organism evidence="13 14">
    <name type="scientific">Apiospora aurea</name>
    <dbReference type="NCBI Taxonomy" id="335848"/>
    <lineage>
        <taxon>Eukaryota</taxon>
        <taxon>Fungi</taxon>
        <taxon>Dikarya</taxon>
        <taxon>Ascomycota</taxon>
        <taxon>Pezizomycotina</taxon>
        <taxon>Sordariomycetes</taxon>
        <taxon>Xylariomycetidae</taxon>
        <taxon>Amphisphaeriales</taxon>
        <taxon>Apiosporaceae</taxon>
        <taxon>Apiospora</taxon>
    </lineage>
</organism>
<dbReference type="EMBL" id="JAQQWE010000001">
    <property type="protein sequence ID" value="KAK7966183.1"/>
    <property type="molecule type" value="Genomic_DNA"/>
</dbReference>
<evidence type="ECO:0000256" key="4">
    <source>
        <dbReference type="ARBA" id="ARBA00022692"/>
    </source>
</evidence>
<evidence type="ECO:0000313" key="13">
    <source>
        <dbReference type="EMBL" id="KAK7966183.1"/>
    </source>
</evidence>
<accession>A0ABR1QUQ9</accession>
<dbReference type="Pfam" id="PF20520">
    <property type="entry name" value="Ac45-VOA1_TM"/>
    <property type="match status" value="1"/>
</dbReference>
<dbReference type="InterPro" id="IPR046756">
    <property type="entry name" value="VAS1/VOA1_TM"/>
</dbReference>
<keyword evidence="6" id="KW-0256">Endoplasmic reticulum</keyword>
<dbReference type="PANTHER" id="PTHR28285:SF1">
    <property type="entry name" value="PROTEIN BIG1"/>
    <property type="match status" value="1"/>
</dbReference>
<keyword evidence="8 10" id="KW-0472">Membrane</keyword>
<proteinExistence type="inferred from homology"/>
<evidence type="ECO:0000256" key="2">
    <source>
        <dbReference type="ARBA" id="ARBA00008203"/>
    </source>
</evidence>
<feature type="chain" id="PRO_5045951482" description="Protein BIG1" evidence="11">
    <location>
        <begin position="20"/>
        <end position="277"/>
    </location>
</feature>
<comment type="caution">
    <text evidence="13">The sequence shown here is derived from an EMBL/GenBank/DDBJ whole genome shotgun (WGS) entry which is preliminary data.</text>
</comment>
<sequence>MRFSSTAAVAALCCAEAQAFSNTSPFLLFSTSKLSDSATQDQAQVQSSASVTKLASDILSTCPTERYLLVTQPNLHASHLRSASSAPRLQHTLKSAQVASRVSVAEVAGALDTKALSKLIKEACGKKTSVDEVALEAIPTTASGGADETLKENDDDLAVVLAQYEAEGSFTVVYAGVPQAAEEKEEHSSYEAQFVDAARVELKRDLGNGVYRRANETDKRSLFEKYQFFTPGIFMGLIAVVVLMSILGAGISALGSLEVSYAAFDKDMGPSSQKKQQ</sequence>
<reference evidence="13 14" key="1">
    <citation type="submission" date="2023-01" db="EMBL/GenBank/DDBJ databases">
        <title>Analysis of 21 Apiospora genomes using comparative genomics revels a genus with tremendous synthesis potential of carbohydrate active enzymes and secondary metabolites.</title>
        <authorList>
            <person name="Sorensen T."/>
        </authorList>
    </citation>
    <scope>NUCLEOTIDE SEQUENCE [LARGE SCALE GENOMIC DNA]</scope>
    <source>
        <strain evidence="13 14">CBS 24483</strain>
    </source>
</reference>
<dbReference type="PANTHER" id="PTHR28285">
    <property type="entry name" value="PROTEIN BIG1"/>
    <property type="match status" value="1"/>
</dbReference>
<evidence type="ECO:0000256" key="8">
    <source>
        <dbReference type="ARBA" id="ARBA00023136"/>
    </source>
</evidence>
<gene>
    <name evidence="13" type="ORF">PG986_000460</name>
</gene>
<evidence type="ECO:0000256" key="11">
    <source>
        <dbReference type="SAM" id="SignalP"/>
    </source>
</evidence>
<name>A0ABR1QUQ9_9PEZI</name>
<evidence type="ECO:0000259" key="12">
    <source>
        <dbReference type="Pfam" id="PF20520"/>
    </source>
</evidence>
<evidence type="ECO:0000256" key="5">
    <source>
        <dbReference type="ARBA" id="ARBA00022729"/>
    </source>
</evidence>
<evidence type="ECO:0000256" key="6">
    <source>
        <dbReference type="ARBA" id="ARBA00022824"/>
    </source>
</evidence>
<feature type="transmembrane region" description="Helical" evidence="10">
    <location>
        <begin position="228"/>
        <end position="251"/>
    </location>
</feature>